<evidence type="ECO:0000313" key="3">
    <source>
        <dbReference type="Proteomes" id="UP001651050"/>
    </source>
</evidence>
<feature type="compositionally biased region" description="Low complexity" evidence="1">
    <location>
        <begin position="47"/>
        <end position="57"/>
    </location>
</feature>
<proteinExistence type="predicted"/>
<organism evidence="2 3">
    <name type="scientific">Isoptericola peretonis</name>
    <dbReference type="NCBI Taxonomy" id="2918523"/>
    <lineage>
        <taxon>Bacteria</taxon>
        <taxon>Bacillati</taxon>
        <taxon>Actinomycetota</taxon>
        <taxon>Actinomycetes</taxon>
        <taxon>Micrococcales</taxon>
        <taxon>Promicromonosporaceae</taxon>
        <taxon>Isoptericola</taxon>
    </lineage>
</organism>
<keyword evidence="3" id="KW-1185">Reference proteome</keyword>
<comment type="caution">
    <text evidence="2">The sequence shown here is derived from an EMBL/GenBank/DDBJ whole genome shotgun (WGS) entry which is preliminary data.</text>
</comment>
<name>A0ABT0J119_9MICO</name>
<protein>
    <submittedName>
        <fullName evidence="2">Uncharacterized protein</fullName>
    </submittedName>
</protein>
<evidence type="ECO:0000313" key="2">
    <source>
        <dbReference type="EMBL" id="MCK9793176.1"/>
    </source>
</evidence>
<accession>A0ABT0J119</accession>
<feature type="region of interest" description="Disordered" evidence="1">
    <location>
        <begin position="36"/>
        <end position="63"/>
    </location>
</feature>
<reference evidence="2 3" key="1">
    <citation type="submission" date="2022-02" db="EMBL/GenBank/DDBJ databases">
        <title>The car tank lid bacteriome: a reservoir of bacteria with potential in bioremediation of fuel.</title>
        <authorList>
            <person name="Vidal-Verdu A."/>
            <person name="Gomez-Martinez D."/>
            <person name="Latorre-Perez A."/>
            <person name="Pereto J."/>
            <person name="Porcar M."/>
        </authorList>
    </citation>
    <scope>NUCLEOTIDE SEQUENCE [LARGE SCALE GENOMIC DNA]</scope>
    <source>
        <strain evidence="2 3">4D.3</strain>
    </source>
</reference>
<gene>
    <name evidence="2" type="ORF">M1843_05365</name>
</gene>
<dbReference type="Proteomes" id="UP001651050">
    <property type="component" value="Unassembled WGS sequence"/>
</dbReference>
<evidence type="ECO:0000256" key="1">
    <source>
        <dbReference type="SAM" id="MobiDB-lite"/>
    </source>
</evidence>
<dbReference type="RefSeq" id="WP_416343041.1">
    <property type="nucleotide sequence ID" value="NZ_JALQCY010000002.1"/>
</dbReference>
<dbReference type="EMBL" id="JALQCY010000002">
    <property type="protein sequence ID" value="MCK9793176.1"/>
    <property type="molecule type" value="Genomic_DNA"/>
</dbReference>
<sequence>MDPNVYDMLFEHRQEELEREVALRRLAQDLRTARRALRDAAEPAPTPRARPVAAAAMHRPRHA</sequence>